<dbReference type="InterPro" id="IPR001878">
    <property type="entry name" value="Znf_CCHC"/>
</dbReference>
<dbReference type="SUPFAM" id="SSF57756">
    <property type="entry name" value="Retrovirus zinc finger-like domains"/>
    <property type="match status" value="1"/>
</dbReference>
<reference evidence="4" key="1">
    <citation type="journal article" date="2022" name="bioRxiv">
        <title>Sequencing and chromosome-scale assembly of the giantPleurodeles waltlgenome.</title>
        <authorList>
            <person name="Brown T."/>
            <person name="Elewa A."/>
            <person name="Iarovenko S."/>
            <person name="Subramanian E."/>
            <person name="Araus A.J."/>
            <person name="Petzold A."/>
            <person name="Susuki M."/>
            <person name="Suzuki K.-i.T."/>
            <person name="Hayashi T."/>
            <person name="Toyoda A."/>
            <person name="Oliveira C."/>
            <person name="Osipova E."/>
            <person name="Leigh N.D."/>
            <person name="Simon A."/>
            <person name="Yun M.H."/>
        </authorList>
    </citation>
    <scope>NUCLEOTIDE SEQUENCE</scope>
    <source>
        <strain evidence="4">20211129_DDA</strain>
        <tissue evidence="4">Liver</tissue>
    </source>
</reference>
<proteinExistence type="predicted"/>
<dbReference type="PROSITE" id="PS50158">
    <property type="entry name" value="ZF_CCHC"/>
    <property type="match status" value="1"/>
</dbReference>
<feature type="region of interest" description="Disordered" evidence="2">
    <location>
        <begin position="1"/>
        <end position="30"/>
    </location>
</feature>
<dbReference type="GO" id="GO:0003676">
    <property type="term" value="F:nucleic acid binding"/>
    <property type="evidence" value="ECO:0007669"/>
    <property type="project" value="InterPro"/>
</dbReference>
<protein>
    <recommendedName>
        <fullName evidence="3">CCHC-type domain-containing protein</fullName>
    </recommendedName>
</protein>
<evidence type="ECO:0000256" key="2">
    <source>
        <dbReference type="SAM" id="MobiDB-lite"/>
    </source>
</evidence>
<feature type="compositionally biased region" description="Polar residues" evidence="2">
    <location>
        <begin position="1"/>
        <end position="10"/>
    </location>
</feature>
<dbReference type="SMART" id="SM00343">
    <property type="entry name" value="ZnF_C2HC"/>
    <property type="match status" value="1"/>
</dbReference>
<name>A0AAV7WAS4_PLEWA</name>
<dbReference type="InterPro" id="IPR036875">
    <property type="entry name" value="Znf_CCHC_sf"/>
</dbReference>
<keyword evidence="1" id="KW-0863">Zinc-finger</keyword>
<comment type="caution">
    <text evidence="4">The sequence shown here is derived from an EMBL/GenBank/DDBJ whole genome shotgun (WGS) entry which is preliminary data.</text>
</comment>
<evidence type="ECO:0000313" key="5">
    <source>
        <dbReference type="Proteomes" id="UP001066276"/>
    </source>
</evidence>
<feature type="domain" description="CCHC-type" evidence="3">
    <location>
        <begin position="181"/>
        <end position="196"/>
    </location>
</feature>
<organism evidence="4 5">
    <name type="scientific">Pleurodeles waltl</name>
    <name type="common">Iberian ribbed newt</name>
    <dbReference type="NCBI Taxonomy" id="8319"/>
    <lineage>
        <taxon>Eukaryota</taxon>
        <taxon>Metazoa</taxon>
        <taxon>Chordata</taxon>
        <taxon>Craniata</taxon>
        <taxon>Vertebrata</taxon>
        <taxon>Euteleostomi</taxon>
        <taxon>Amphibia</taxon>
        <taxon>Batrachia</taxon>
        <taxon>Caudata</taxon>
        <taxon>Salamandroidea</taxon>
        <taxon>Salamandridae</taxon>
        <taxon>Pleurodelinae</taxon>
        <taxon>Pleurodeles</taxon>
    </lineage>
</organism>
<dbReference type="EMBL" id="JANPWB010000002">
    <property type="protein sequence ID" value="KAJ1209980.1"/>
    <property type="molecule type" value="Genomic_DNA"/>
</dbReference>
<sequence length="221" mass="24937">MLPGTPCQNGKKTRRTALRESAACSDRGRKKRHRVEAQRYNSCTAKVPTQSSGSIPGTLEARIYYPISPLSIGWWQRLSGLRRTSLFFCGLRDDLKDVLAQIVEPPTECSEFIDLVVRLDHHLSERKGEKFQGGTRLVVLKTEEKEFTFPTHDTPEPMQIGSVRGPLSKEVKERRKRLKLCLYCSKAGHFAWECPNKPTAPKKAIEAVTGPEFSLPDQAEN</sequence>
<dbReference type="Proteomes" id="UP001066276">
    <property type="component" value="Chromosome 1_2"/>
</dbReference>
<dbReference type="GO" id="GO:0008270">
    <property type="term" value="F:zinc ion binding"/>
    <property type="evidence" value="ECO:0007669"/>
    <property type="project" value="UniProtKB-KW"/>
</dbReference>
<keyword evidence="1" id="KW-0479">Metal-binding</keyword>
<gene>
    <name evidence="4" type="ORF">NDU88_005349</name>
</gene>
<keyword evidence="1" id="KW-0862">Zinc</keyword>
<dbReference type="AlphaFoldDB" id="A0AAV7WAS4"/>
<evidence type="ECO:0000256" key="1">
    <source>
        <dbReference type="PROSITE-ProRule" id="PRU00047"/>
    </source>
</evidence>
<evidence type="ECO:0000313" key="4">
    <source>
        <dbReference type="EMBL" id="KAJ1209980.1"/>
    </source>
</evidence>
<evidence type="ECO:0000259" key="3">
    <source>
        <dbReference type="PROSITE" id="PS50158"/>
    </source>
</evidence>
<dbReference type="Gene3D" id="4.10.60.10">
    <property type="entry name" value="Zinc finger, CCHC-type"/>
    <property type="match status" value="1"/>
</dbReference>
<accession>A0AAV7WAS4</accession>
<keyword evidence="5" id="KW-1185">Reference proteome</keyword>